<dbReference type="PANTHER" id="PTHR48078:SF7">
    <property type="entry name" value="BLL6502 PROTEIN"/>
    <property type="match status" value="1"/>
</dbReference>
<dbReference type="InterPro" id="IPR036052">
    <property type="entry name" value="TrpB-like_PALP_sf"/>
</dbReference>
<evidence type="ECO:0000256" key="2">
    <source>
        <dbReference type="ARBA" id="ARBA00022898"/>
    </source>
</evidence>
<proteinExistence type="predicted"/>
<gene>
    <name evidence="6" type="ORF">DDQ41_25530</name>
</gene>
<dbReference type="InterPro" id="IPR001926">
    <property type="entry name" value="TrpB-like_PALP"/>
</dbReference>
<evidence type="ECO:0000313" key="6">
    <source>
        <dbReference type="EMBL" id="AWK11716.1"/>
    </source>
</evidence>
<name>A0ABM6VBG8_9ACTN</name>
<keyword evidence="3" id="KW-0456">Lyase</keyword>
<evidence type="ECO:0000313" key="7">
    <source>
        <dbReference type="Proteomes" id="UP000245051"/>
    </source>
</evidence>
<protein>
    <submittedName>
        <fullName evidence="6">Threonine dehydratase</fullName>
    </submittedName>
</protein>
<keyword evidence="7" id="KW-1185">Reference proteome</keyword>
<dbReference type="InterPro" id="IPR050147">
    <property type="entry name" value="Ser/Thr_Dehydratase"/>
</dbReference>
<accession>A0ABM6VBG8</accession>
<dbReference type="Pfam" id="PF00291">
    <property type="entry name" value="PALP"/>
    <property type="match status" value="1"/>
</dbReference>
<dbReference type="PANTHER" id="PTHR48078">
    <property type="entry name" value="THREONINE DEHYDRATASE, MITOCHONDRIAL-RELATED"/>
    <property type="match status" value="1"/>
</dbReference>
<evidence type="ECO:0000256" key="1">
    <source>
        <dbReference type="ARBA" id="ARBA00001933"/>
    </source>
</evidence>
<dbReference type="Gene3D" id="3.40.50.1100">
    <property type="match status" value="2"/>
</dbReference>
<feature type="domain" description="Tryptophan synthase beta chain-like PALP" evidence="5">
    <location>
        <begin position="72"/>
        <end position="355"/>
    </location>
</feature>
<feature type="compositionally biased region" description="Pro residues" evidence="4">
    <location>
        <begin position="1"/>
        <end position="39"/>
    </location>
</feature>
<reference evidence="6 7" key="1">
    <citation type="submission" date="2018-05" db="EMBL/GenBank/DDBJ databases">
        <title>Complete genome sequence of the Type Strain of Streptomyces spongiicola HNM0071, the producer of staurosporine.</title>
        <authorList>
            <person name="Zhou S."/>
            <person name="Huang X."/>
        </authorList>
    </citation>
    <scope>NUCLEOTIDE SEQUENCE [LARGE SCALE GENOMIC DNA]</scope>
    <source>
        <strain evidence="6 7">HNM0071</strain>
    </source>
</reference>
<evidence type="ECO:0000256" key="3">
    <source>
        <dbReference type="ARBA" id="ARBA00023239"/>
    </source>
</evidence>
<feature type="region of interest" description="Disordered" evidence="4">
    <location>
        <begin position="1"/>
        <end position="56"/>
    </location>
</feature>
<sequence length="382" mass="38523">MPQPPDSQPRAPQPRAPQPPAPQPPAPQPPDSQPPAPRPPDSRLPDSQPPAPRPPAFADILAARDLLAGHLPATPMWSYPVLDAMAGATVYVKHENVQPVGAFKVRGGLTLLAGLTPEQRARGLVTYSTGNHAQSLAYACAAFGASCTVVMPRTVPEAKARAARALGAEVVLHGADMGAAQERAEQLAAGGGRQLVSPGDTPALLAGVGTLYLEVFAARPDLDAVVVPVGSGTGAAAACLVAEQLAPNCRVIAVQSSAAPAAHDSWRDGACVRRPDRTTVEGLATGRGFTLPQAVMRSGLAGFHLVSDPQIAAAQRLLAGHAHTLAEGAGAAALAAVLARPQEFAGQRVAVVCTGGNASAGDIAALGDGTALGEGAAPALSP</sequence>
<keyword evidence="2" id="KW-0663">Pyridoxal phosphate</keyword>
<dbReference type="SUPFAM" id="SSF53686">
    <property type="entry name" value="Tryptophan synthase beta subunit-like PLP-dependent enzymes"/>
    <property type="match status" value="1"/>
</dbReference>
<evidence type="ECO:0000259" key="5">
    <source>
        <dbReference type="Pfam" id="PF00291"/>
    </source>
</evidence>
<organism evidence="6 7">
    <name type="scientific">Streptomyces spongiicola</name>
    <dbReference type="NCBI Taxonomy" id="1690221"/>
    <lineage>
        <taxon>Bacteria</taxon>
        <taxon>Bacillati</taxon>
        <taxon>Actinomycetota</taxon>
        <taxon>Actinomycetes</taxon>
        <taxon>Kitasatosporales</taxon>
        <taxon>Streptomycetaceae</taxon>
        <taxon>Streptomyces</taxon>
    </lineage>
</organism>
<evidence type="ECO:0000256" key="4">
    <source>
        <dbReference type="SAM" id="MobiDB-lite"/>
    </source>
</evidence>
<comment type="cofactor">
    <cofactor evidence="1">
        <name>pyridoxal 5'-phosphate</name>
        <dbReference type="ChEBI" id="CHEBI:597326"/>
    </cofactor>
</comment>
<dbReference type="EMBL" id="CP029254">
    <property type="protein sequence ID" value="AWK11716.1"/>
    <property type="molecule type" value="Genomic_DNA"/>
</dbReference>
<dbReference type="Proteomes" id="UP000245051">
    <property type="component" value="Chromosome"/>
</dbReference>